<dbReference type="EMBL" id="LAZR01010515">
    <property type="protein sequence ID" value="KKM66522.1"/>
    <property type="molecule type" value="Genomic_DNA"/>
</dbReference>
<reference evidence="1" key="1">
    <citation type="journal article" date="2015" name="Nature">
        <title>Complex archaea that bridge the gap between prokaryotes and eukaryotes.</title>
        <authorList>
            <person name="Spang A."/>
            <person name="Saw J.H."/>
            <person name="Jorgensen S.L."/>
            <person name="Zaremba-Niedzwiedzka K."/>
            <person name="Martijn J."/>
            <person name="Lind A.E."/>
            <person name="van Eijk R."/>
            <person name="Schleper C."/>
            <person name="Guy L."/>
            <person name="Ettema T.J."/>
        </authorList>
    </citation>
    <scope>NUCLEOTIDE SEQUENCE</scope>
</reference>
<feature type="non-terminal residue" evidence="1">
    <location>
        <position position="1"/>
    </location>
</feature>
<gene>
    <name evidence="1" type="ORF">LCGC14_1480390</name>
</gene>
<evidence type="ECO:0000313" key="1">
    <source>
        <dbReference type="EMBL" id="KKM66522.1"/>
    </source>
</evidence>
<proteinExistence type="predicted"/>
<protein>
    <submittedName>
        <fullName evidence="1">Uncharacterized protein</fullName>
    </submittedName>
</protein>
<sequence length="89" mass="10411">VTYAGLPIEYISTLDTALINSGAVITADEPWFFYLNLNYLYPIFHGTKYMSEEEPMRGQRQPFSYVVWSQTWYNLFMRSRQRQGLVSAA</sequence>
<comment type="caution">
    <text evidence="1">The sequence shown here is derived from an EMBL/GenBank/DDBJ whole genome shotgun (WGS) entry which is preliminary data.</text>
</comment>
<accession>A0A0F9MBI4</accession>
<dbReference type="AlphaFoldDB" id="A0A0F9MBI4"/>
<name>A0A0F9MBI4_9ZZZZ</name>
<organism evidence="1">
    <name type="scientific">marine sediment metagenome</name>
    <dbReference type="NCBI Taxonomy" id="412755"/>
    <lineage>
        <taxon>unclassified sequences</taxon>
        <taxon>metagenomes</taxon>
        <taxon>ecological metagenomes</taxon>
    </lineage>
</organism>